<evidence type="ECO:0000259" key="4">
    <source>
        <dbReference type="PROSITE" id="PS50042"/>
    </source>
</evidence>
<evidence type="ECO:0000256" key="1">
    <source>
        <dbReference type="ARBA" id="ARBA00023015"/>
    </source>
</evidence>
<gene>
    <name evidence="6" type="primary">fnr</name>
    <name evidence="6" type="ORF">RGQ30_29600</name>
</gene>
<keyword evidence="2" id="KW-0238">DNA-binding</keyword>
<dbReference type="PANTHER" id="PTHR24567:SF75">
    <property type="entry name" value="FUMARATE AND NITRATE REDUCTION REGULATORY PROTEIN"/>
    <property type="match status" value="1"/>
</dbReference>
<sequence length="251" mass="28505">MVYQTDMLNSACTVSLQELKKNCSNCNLKDLCMPVGLKPEELERLDKLVSLRRKLLKGEHLFRTGEHFNSLFAVKTGTFKTLVNNQDGSDQVIGFQMTGELLGLDGLGTGQHMCEAIALEDSEVCTIPYSRLDELAQEFHALQMHFHRIMSREIVKDQNAMLLLGSMRAEQRLSAFLLNLTERQKARGFSSREMVLRMTREEIGSYLGMKIETVSRTFSKLQKDQLIKIDQKNLTILNHTLLQNLATGKAH</sequence>
<organism evidence="6 7">
    <name type="scientific">Limnobacter thiooxidans</name>
    <dbReference type="NCBI Taxonomy" id="131080"/>
    <lineage>
        <taxon>Bacteria</taxon>
        <taxon>Pseudomonadati</taxon>
        <taxon>Pseudomonadota</taxon>
        <taxon>Betaproteobacteria</taxon>
        <taxon>Burkholderiales</taxon>
        <taxon>Burkholderiaceae</taxon>
        <taxon>Limnobacter</taxon>
    </lineage>
</organism>
<reference evidence="6 7" key="1">
    <citation type="submission" date="2023-10" db="EMBL/GenBank/DDBJ databases">
        <title>Complete Genome Sequence of Limnobacter thiooxidans CS-K2T, Isolated from freshwater lake sediments in Bavaria, Germany.</title>
        <authorList>
            <person name="Naruki M."/>
            <person name="Watanabe A."/>
            <person name="Warashina T."/>
            <person name="Morita T."/>
            <person name="Arakawa K."/>
        </authorList>
    </citation>
    <scope>NUCLEOTIDE SEQUENCE [LARGE SCALE GENOMIC DNA]</scope>
    <source>
        <strain evidence="6 7">CS-K2</strain>
    </source>
</reference>
<keyword evidence="3" id="KW-0804">Transcription</keyword>
<dbReference type="InterPro" id="IPR036390">
    <property type="entry name" value="WH_DNA-bd_sf"/>
</dbReference>
<dbReference type="PROSITE" id="PS50042">
    <property type="entry name" value="CNMP_BINDING_3"/>
    <property type="match status" value="1"/>
</dbReference>
<dbReference type="SMART" id="SM00100">
    <property type="entry name" value="cNMP"/>
    <property type="match status" value="1"/>
</dbReference>
<proteinExistence type="predicted"/>
<evidence type="ECO:0000256" key="3">
    <source>
        <dbReference type="ARBA" id="ARBA00023163"/>
    </source>
</evidence>
<dbReference type="Pfam" id="PF13545">
    <property type="entry name" value="HTH_Crp_2"/>
    <property type="match status" value="1"/>
</dbReference>
<dbReference type="GO" id="GO:0005829">
    <property type="term" value="C:cytosol"/>
    <property type="evidence" value="ECO:0007669"/>
    <property type="project" value="TreeGrafter"/>
</dbReference>
<evidence type="ECO:0000313" key="7">
    <source>
        <dbReference type="Proteomes" id="UP001329151"/>
    </source>
</evidence>
<dbReference type="InterPro" id="IPR014710">
    <property type="entry name" value="RmlC-like_jellyroll"/>
</dbReference>
<evidence type="ECO:0000313" key="6">
    <source>
        <dbReference type="EMBL" id="BET27459.1"/>
    </source>
</evidence>
<dbReference type="KEGG" id="lto:RGQ30_29600"/>
<evidence type="ECO:0000259" key="5">
    <source>
        <dbReference type="PROSITE" id="PS51063"/>
    </source>
</evidence>
<dbReference type="InterPro" id="IPR018490">
    <property type="entry name" value="cNMP-bd_dom_sf"/>
</dbReference>
<dbReference type="InterPro" id="IPR036388">
    <property type="entry name" value="WH-like_DNA-bd_sf"/>
</dbReference>
<dbReference type="InterPro" id="IPR000595">
    <property type="entry name" value="cNMP-bd_dom"/>
</dbReference>
<feature type="domain" description="Cyclic nucleotide-binding" evidence="4">
    <location>
        <begin position="33"/>
        <end position="103"/>
    </location>
</feature>
<dbReference type="AlphaFoldDB" id="A0AA86J525"/>
<dbReference type="RefSeq" id="WP_338284541.1">
    <property type="nucleotide sequence ID" value="NZ_AP028947.1"/>
</dbReference>
<dbReference type="FunFam" id="1.10.10.10:FF:000028">
    <property type="entry name" value="Fumarate/nitrate reduction transcriptional regulator Fnr"/>
    <property type="match status" value="1"/>
</dbReference>
<name>A0AA86J525_9BURK</name>
<dbReference type="PANTHER" id="PTHR24567">
    <property type="entry name" value="CRP FAMILY TRANSCRIPTIONAL REGULATORY PROTEIN"/>
    <property type="match status" value="1"/>
</dbReference>
<dbReference type="NCBIfam" id="NF008365">
    <property type="entry name" value="PRK11161.1"/>
    <property type="match status" value="1"/>
</dbReference>
<protein>
    <submittedName>
        <fullName evidence="6">Fumarate/nitrate reduction transcriptional regulator Fnr</fullName>
    </submittedName>
</protein>
<keyword evidence="1" id="KW-0805">Transcription regulation</keyword>
<feature type="domain" description="HTH crp-type" evidence="5">
    <location>
        <begin position="167"/>
        <end position="240"/>
    </location>
</feature>
<dbReference type="CDD" id="cd00092">
    <property type="entry name" value="HTH_CRP"/>
    <property type="match status" value="1"/>
</dbReference>
<dbReference type="CDD" id="cd00038">
    <property type="entry name" value="CAP_ED"/>
    <property type="match status" value="1"/>
</dbReference>
<dbReference type="GO" id="GO:0003700">
    <property type="term" value="F:DNA-binding transcription factor activity"/>
    <property type="evidence" value="ECO:0007669"/>
    <property type="project" value="TreeGrafter"/>
</dbReference>
<dbReference type="GO" id="GO:0003677">
    <property type="term" value="F:DNA binding"/>
    <property type="evidence" value="ECO:0007669"/>
    <property type="project" value="UniProtKB-KW"/>
</dbReference>
<dbReference type="SMART" id="SM00419">
    <property type="entry name" value="HTH_CRP"/>
    <property type="match status" value="1"/>
</dbReference>
<dbReference type="InterPro" id="IPR050397">
    <property type="entry name" value="Env_Response_Regulators"/>
</dbReference>
<dbReference type="PRINTS" id="PR00034">
    <property type="entry name" value="HTHCRP"/>
</dbReference>
<dbReference type="PROSITE" id="PS51063">
    <property type="entry name" value="HTH_CRP_2"/>
    <property type="match status" value="1"/>
</dbReference>
<dbReference type="Pfam" id="PF00027">
    <property type="entry name" value="cNMP_binding"/>
    <property type="match status" value="1"/>
</dbReference>
<accession>A0AA86J525</accession>
<evidence type="ECO:0000256" key="2">
    <source>
        <dbReference type="ARBA" id="ARBA00023125"/>
    </source>
</evidence>
<dbReference type="Proteomes" id="UP001329151">
    <property type="component" value="Chromosome"/>
</dbReference>
<dbReference type="InterPro" id="IPR012318">
    <property type="entry name" value="HTH_CRP"/>
</dbReference>
<dbReference type="Gene3D" id="1.10.10.10">
    <property type="entry name" value="Winged helix-like DNA-binding domain superfamily/Winged helix DNA-binding domain"/>
    <property type="match status" value="1"/>
</dbReference>
<keyword evidence="7" id="KW-1185">Reference proteome</keyword>
<dbReference type="EMBL" id="AP028947">
    <property type="protein sequence ID" value="BET27459.1"/>
    <property type="molecule type" value="Genomic_DNA"/>
</dbReference>
<dbReference type="SUPFAM" id="SSF51206">
    <property type="entry name" value="cAMP-binding domain-like"/>
    <property type="match status" value="1"/>
</dbReference>
<dbReference type="Gene3D" id="2.60.120.10">
    <property type="entry name" value="Jelly Rolls"/>
    <property type="match status" value="1"/>
</dbReference>
<dbReference type="SUPFAM" id="SSF46785">
    <property type="entry name" value="Winged helix' DNA-binding domain"/>
    <property type="match status" value="1"/>
</dbReference>